<sequence>MGGVPPTPVHPPPGLPSAGQELFSACPLLFLFQIREVCSFFVLGLYFSEGRATTTTTRHLPAYTRHMADINCPDLMVEVVQALRLKVEWIFLLMDHIKNKVEERPWPKPHAAKRMADHDRRREAIKRQRSRAREELHANQEMANLGNLERVLLGEIKEGEFDGDLAAVLHDLAHCYLASTAKAA</sequence>
<gene>
    <name evidence="2" type="ORF">CJ030_MR1G029178</name>
</gene>
<keyword evidence="1" id="KW-0175">Coiled coil</keyword>
<name>A0A6A1WLM0_9ROSI</name>
<evidence type="ECO:0000256" key="1">
    <source>
        <dbReference type="SAM" id="Coils"/>
    </source>
</evidence>
<proteinExistence type="predicted"/>
<keyword evidence="3" id="KW-1185">Reference proteome</keyword>
<dbReference type="AlphaFoldDB" id="A0A6A1WLM0"/>
<feature type="coiled-coil region" evidence="1">
    <location>
        <begin position="115"/>
        <end position="142"/>
    </location>
</feature>
<dbReference type="Proteomes" id="UP000516437">
    <property type="component" value="Chromosome 1"/>
</dbReference>
<dbReference type="OrthoDB" id="1886726at2759"/>
<evidence type="ECO:0000313" key="2">
    <source>
        <dbReference type="EMBL" id="KAB1226205.1"/>
    </source>
</evidence>
<accession>A0A6A1WLM0</accession>
<evidence type="ECO:0000313" key="3">
    <source>
        <dbReference type="Proteomes" id="UP000516437"/>
    </source>
</evidence>
<dbReference type="EMBL" id="RXIC02000019">
    <property type="protein sequence ID" value="KAB1226205.1"/>
    <property type="molecule type" value="Genomic_DNA"/>
</dbReference>
<organism evidence="2 3">
    <name type="scientific">Morella rubra</name>
    <name type="common">Chinese bayberry</name>
    <dbReference type="NCBI Taxonomy" id="262757"/>
    <lineage>
        <taxon>Eukaryota</taxon>
        <taxon>Viridiplantae</taxon>
        <taxon>Streptophyta</taxon>
        <taxon>Embryophyta</taxon>
        <taxon>Tracheophyta</taxon>
        <taxon>Spermatophyta</taxon>
        <taxon>Magnoliopsida</taxon>
        <taxon>eudicotyledons</taxon>
        <taxon>Gunneridae</taxon>
        <taxon>Pentapetalae</taxon>
        <taxon>rosids</taxon>
        <taxon>fabids</taxon>
        <taxon>Fagales</taxon>
        <taxon>Myricaceae</taxon>
        <taxon>Morella</taxon>
    </lineage>
</organism>
<protein>
    <submittedName>
        <fullName evidence="2">Uncharacterized protein</fullName>
    </submittedName>
</protein>
<comment type="caution">
    <text evidence="2">The sequence shown here is derived from an EMBL/GenBank/DDBJ whole genome shotgun (WGS) entry which is preliminary data.</text>
</comment>
<reference evidence="2 3" key="1">
    <citation type="journal article" date="2019" name="Plant Biotechnol. J.">
        <title>The red bayberry genome and genetic basis of sex determination.</title>
        <authorList>
            <person name="Jia H.M."/>
            <person name="Jia H.J."/>
            <person name="Cai Q.L."/>
            <person name="Wang Y."/>
            <person name="Zhao H.B."/>
            <person name="Yang W.F."/>
            <person name="Wang G.Y."/>
            <person name="Li Y.H."/>
            <person name="Zhan D.L."/>
            <person name="Shen Y.T."/>
            <person name="Niu Q.F."/>
            <person name="Chang L."/>
            <person name="Qiu J."/>
            <person name="Zhao L."/>
            <person name="Xie H.B."/>
            <person name="Fu W.Y."/>
            <person name="Jin J."/>
            <person name="Li X.W."/>
            <person name="Jiao Y."/>
            <person name="Zhou C.C."/>
            <person name="Tu T."/>
            <person name="Chai C.Y."/>
            <person name="Gao J.L."/>
            <person name="Fan L.J."/>
            <person name="van de Weg E."/>
            <person name="Wang J.Y."/>
            <person name="Gao Z.S."/>
        </authorList>
    </citation>
    <scope>NUCLEOTIDE SEQUENCE [LARGE SCALE GENOMIC DNA]</scope>
    <source>
        <tissue evidence="2">Leaves</tissue>
    </source>
</reference>